<sequence>MRSLVIWLVVSITAAFTPSIAWAHSETGAAAGFSHGFLHPLTGADHMLAMIAVGILAYQIGGRALWLVPISFLLFMVAGGALGITGANIPHVELGIALSVIILGAAIALGIAAPLIVTMSVVGIFAIFHGHAHGAEMPGSSNALGYALGFVSATALLHLGGIGIGMLIGRAGARHEPTLVRAAGGLMTVAGLGILSGAL</sequence>
<evidence type="ECO:0000256" key="2">
    <source>
        <dbReference type="SAM" id="SignalP"/>
    </source>
</evidence>
<accession>A0A2S9IWQ5</accession>
<dbReference type="Proteomes" id="UP000239434">
    <property type="component" value="Unassembled WGS sequence"/>
</dbReference>
<keyword evidence="1" id="KW-1133">Transmembrane helix</keyword>
<dbReference type="InterPro" id="IPR007038">
    <property type="entry name" value="HupE_UreJ"/>
</dbReference>
<dbReference type="PIRSF" id="PIRSF016919">
    <property type="entry name" value="HupE_UreJ"/>
    <property type="match status" value="1"/>
</dbReference>
<dbReference type="EMBL" id="PVBR01000003">
    <property type="protein sequence ID" value="PRD44955.1"/>
    <property type="molecule type" value="Genomic_DNA"/>
</dbReference>
<keyword evidence="1" id="KW-0812">Transmembrane</keyword>
<dbReference type="Pfam" id="PF04955">
    <property type="entry name" value="HupE_UreJ"/>
    <property type="match status" value="1"/>
</dbReference>
<protein>
    <submittedName>
        <fullName evidence="3">Urease accessory protein</fullName>
    </submittedName>
</protein>
<reference evidence="3 4" key="1">
    <citation type="submission" date="2018-02" db="EMBL/GenBank/DDBJ databases">
        <title>The draft genome of Phyllobacterium sp. 1N-3.</title>
        <authorList>
            <person name="Liu L."/>
            <person name="Li L."/>
            <person name="Zhang X."/>
            <person name="Wang T."/>
            <person name="Liang L."/>
        </authorList>
    </citation>
    <scope>NUCLEOTIDE SEQUENCE [LARGE SCALE GENOMIC DNA]</scope>
    <source>
        <strain evidence="3 4">1N-3</strain>
    </source>
</reference>
<evidence type="ECO:0000313" key="3">
    <source>
        <dbReference type="EMBL" id="PRD44955.1"/>
    </source>
</evidence>
<gene>
    <name evidence="3" type="ORF">C5748_05650</name>
</gene>
<dbReference type="RefSeq" id="WP_105741036.1">
    <property type="nucleotide sequence ID" value="NZ_PVBR01000003.1"/>
</dbReference>
<feature type="signal peptide" evidence="2">
    <location>
        <begin position="1"/>
        <end position="23"/>
    </location>
</feature>
<feature type="transmembrane region" description="Helical" evidence="1">
    <location>
        <begin position="64"/>
        <end position="84"/>
    </location>
</feature>
<comment type="caution">
    <text evidence="3">The sequence shown here is derived from an EMBL/GenBank/DDBJ whole genome shotgun (WGS) entry which is preliminary data.</text>
</comment>
<evidence type="ECO:0000256" key="1">
    <source>
        <dbReference type="SAM" id="Phobius"/>
    </source>
</evidence>
<feature type="transmembrane region" description="Helical" evidence="1">
    <location>
        <begin position="179"/>
        <end position="198"/>
    </location>
</feature>
<dbReference type="AlphaFoldDB" id="A0A2S9IWQ5"/>
<name>A0A2S9IWQ5_9HYPH</name>
<keyword evidence="4" id="KW-1185">Reference proteome</keyword>
<keyword evidence="2" id="KW-0732">Signal</keyword>
<proteinExistence type="predicted"/>
<keyword evidence="1" id="KW-0472">Membrane</keyword>
<organism evidence="3 4">
    <name type="scientific">Phyllobacterium phragmitis</name>
    <dbReference type="NCBI Taxonomy" id="2670329"/>
    <lineage>
        <taxon>Bacteria</taxon>
        <taxon>Pseudomonadati</taxon>
        <taxon>Pseudomonadota</taxon>
        <taxon>Alphaproteobacteria</taxon>
        <taxon>Hyphomicrobiales</taxon>
        <taxon>Phyllobacteriaceae</taxon>
        <taxon>Phyllobacterium</taxon>
    </lineage>
</organism>
<feature type="transmembrane region" description="Helical" evidence="1">
    <location>
        <begin position="143"/>
        <end position="167"/>
    </location>
</feature>
<feature type="chain" id="PRO_5015724229" evidence="2">
    <location>
        <begin position="24"/>
        <end position="199"/>
    </location>
</feature>
<feature type="transmembrane region" description="Helical" evidence="1">
    <location>
        <begin position="96"/>
        <end position="128"/>
    </location>
</feature>
<evidence type="ECO:0000313" key="4">
    <source>
        <dbReference type="Proteomes" id="UP000239434"/>
    </source>
</evidence>